<feature type="transmembrane region" description="Helical" evidence="7">
    <location>
        <begin position="288"/>
        <end position="310"/>
    </location>
</feature>
<dbReference type="InterPro" id="IPR000276">
    <property type="entry name" value="GPCR_Rhodpsn"/>
</dbReference>
<dbReference type="EMBL" id="JAIFRP010000026">
    <property type="protein sequence ID" value="KAK2584722.1"/>
    <property type="molecule type" value="Genomic_DNA"/>
</dbReference>
<feature type="transmembrane region" description="Helical" evidence="7">
    <location>
        <begin position="146"/>
        <end position="167"/>
    </location>
</feature>
<dbReference type="PRINTS" id="PR00237">
    <property type="entry name" value="GPCRRHODOPSN"/>
</dbReference>
<feature type="transmembrane region" description="Helical" evidence="7">
    <location>
        <begin position="330"/>
        <end position="347"/>
    </location>
</feature>
<evidence type="ECO:0000313" key="10">
    <source>
        <dbReference type="Proteomes" id="UP001258017"/>
    </source>
</evidence>
<evidence type="ECO:0000256" key="1">
    <source>
        <dbReference type="ARBA" id="ARBA00004370"/>
    </source>
</evidence>
<reference evidence="9" key="2">
    <citation type="journal article" date="2023" name="Commun. Biol.">
        <title>Intrasexual cuticular hydrocarbon dimorphism in a wasp sheds light on hydrocarbon biosynthesis genes in Hymenoptera.</title>
        <authorList>
            <person name="Moris V.C."/>
            <person name="Podsiadlowski L."/>
            <person name="Martin S."/>
            <person name="Oeyen J.P."/>
            <person name="Donath A."/>
            <person name="Petersen M."/>
            <person name="Wilbrandt J."/>
            <person name="Misof B."/>
            <person name="Liedtke D."/>
            <person name="Thamm M."/>
            <person name="Scheiner R."/>
            <person name="Schmitt T."/>
            <person name="Niehuis O."/>
        </authorList>
    </citation>
    <scope>NUCLEOTIDE SEQUENCE</scope>
    <source>
        <strain evidence="9">GBR_01_08_01A</strain>
    </source>
</reference>
<name>A0AAD9RRQ8_9HYME</name>
<gene>
    <name evidence="9" type="ORF">KPH14_007055</name>
</gene>
<keyword evidence="10" id="KW-1185">Reference proteome</keyword>
<comment type="caution">
    <text evidence="9">The sequence shown here is derived from an EMBL/GenBank/DDBJ whole genome shotgun (WGS) entry which is preliminary data.</text>
</comment>
<feature type="transmembrane region" description="Helical" evidence="7">
    <location>
        <begin position="245"/>
        <end position="267"/>
    </location>
</feature>
<keyword evidence="4 7" id="KW-1133">Transmembrane helix</keyword>
<dbReference type="Pfam" id="PF00001">
    <property type="entry name" value="7tm_1"/>
    <property type="match status" value="1"/>
</dbReference>
<feature type="transmembrane region" description="Helical" evidence="7">
    <location>
        <begin position="188"/>
        <end position="205"/>
    </location>
</feature>
<feature type="transmembrane region" description="Helical" evidence="7">
    <location>
        <begin position="101"/>
        <end position="126"/>
    </location>
</feature>
<dbReference type="PANTHER" id="PTHR46641:SF2">
    <property type="entry name" value="FMRFAMIDE RECEPTOR"/>
    <property type="match status" value="1"/>
</dbReference>
<proteinExistence type="inferred from homology"/>
<comment type="subcellular location">
    <subcellularLocation>
        <location evidence="1">Membrane</location>
    </subcellularLocation>
</comment>
<evidence type="ECO:0000256" key="7">
    <source>
        <dbReference type="SAM" id="Phobius"/>
    </source>
</evidence>
<dbReference type="GO" id="GO:0016020">
    <property type="term" value="C:membrane"/>
    <property type="evidence" value="ECO:0007669"/>
    <property type="project" value="UniProtKB-SubCell"/>
</dbReference>
<sequence length="467" mass="53233">MIWIRNRGPLKEIAVKEKEEKEAEEVGDGAKKEKKDEEGNDTNNVGGVPEECHQKINTTGLFDFITYGILVNFVGLFGILGNTISMVVLSRPQMKSSINYLLIGLASCDTLLIIISILIFGLPSIYAYTGHLFNYQFIVYPKIVKYLYPISCVAQIATVYLTLTVTIERYIAVCHPLKARSFCTCGRARLAFLGIVTFAMIYNLPKFLEIEIYTQKHWKYNVVIYCVRSAPLRSNKLYVTVYVHWMYFFVCYSFPLIALIIFNVAIYRRVRKANRDLQHLTHHQRREIGLATMLLCVVIVFIICNILPLASNIVESFIDDPPPWLVKTGNLLVTINSSINFIIYVIFGRKFKRIFMKLFCASGIFGRDSPEFQTHDESSVTNMTNIELRNSIRHNHLNRTNTIARNNNVHVKNGGTRQSIRGSSRPTSPGPHVYYPTCSSIKNPKKPSKTTCDQNGWNKNNNNDSSI</sequence>
<protein>
    <recommendedName>
        <fullName evidence="8">G-protein coupled receptors family 1 profile domain-containing protein</fullName>
    </recommendedName>
</protein>
<dbReference type="AlphaFoldDB" id="A0AAD9RRQ8"/>
<feature type="region of interest" description="Disordered" evidence="6">
    <location>
        <begin position="16"/>
        <end position="49"/>
    </location>
</feature>
<dbReference type="SUPFAM" id="SSF81321">
    <property type="entry name" value="Family A G protein-coupled receptor-like"/>
    <property type="match status" value="1"/>
</dbReference>
<reference evidence="9" key="1">
    <citation type="submission" date="2021-08" db="EMBL/GenBank/DDBJ databases">
        <authorList>
            <person name="Misof B."/>
            <person name="Oliver O."/>
            <person name="Podsiadlowski L."/>
            <person name="Donath A."/>
            <person name="Peters R."/>
            <person name="Mayer C."/>
            <person name="Rust J."/>
            <person name="Gunkel S."/>
            <person name="Lesny P."/>
            <person name="Martin S."/>
            <person name="Oeyen J.P."/>
            <person name="Petersen M."/>
            <person name="Panagiotis P."/>
            <person name="Wilbrandt J."/>
            <person name="Tanja T."/>
        </authorList>
    </citation>
    <scope>NUCLEOTIDE SEQUENCE</scope>
    <source>
        <strain evidence="9">GBR_01_08_01A</strain>
        <tissue evidence="9">Thorax + abdomen</tissue>
    </source>
</reference>
<dbReference type="Proteomes" id="UP001258017">
    <property type="component" value="Unassembled WGS sequence"/>
</dbReference>
<evidence type="ECO:0000256" key="4">
    <source>
        <dbReference type="ARBA" id="ARBA00022989"/>
    </source>
</evidence>
<keyword evidence="5 7" id="KW-0472">Membrane</keyword>
<feature type="compositionally biased region" description="Basic and acidic residues" evidence="6">
    <location>
        <begin position="28"/>
        <end position="37"/>
    </location>
</feature>
<evidence type="ECO:0000256" key="2">
    <source>
        <dbReference type="ARBA" id="ARBA00010663"/>
    </source>
</evidence>
<dbReference type="CDD" id="cd14978">
    <property type="entry name" value="7tmA_FMRFamide_R-like"/>
    <property type="match status" value="1"/>
</dbReference>
<dbReference type="InterPro" id="IPR052954">
    <property type="entry name" value="GPCR-Ligand_Int"/>
</dbReference>
<dbReference type="PROSITE" id="PS50262">
    <property type="entry name" value="G_PROTEIN_RECEP_F1_2"/>
    <property type="match status" value="1"/>
</dbReference>
<evidence type="ECO:0000259" key="8">
    <source>
        <dbReference type="PROSITE" id="PS50262"/>
    </source>
</evidence>
<dbReference type="InterPro" id="IPR017452">
    <property type="entry name" value="GPCR_Rhodpsn_7TM"/>
</dbReference>
<comment type="similarity">
    <text evidence="2">Belongs to the G-protein coupled receptor 1 family.</text>
</comment>
<evidence type="ECO:0000313" key="9">
    <source>
        <dbReference type="EMBL" id="KAK2584722.1"/>
    </source>
</evidence>
<evidence type="ECO:0000256" key="6">
    <source>
        <dbReference type="SAM" id="MobiDB-lite"/>
    </source>
</evidence>
<feature type="region of interest" description="Disordered" evidence="6">
    <location>
        <begin position="409"/>
        <end position="467"/>
    </location>
</feature>
<organism evidence="9 10">
    <name type="scientific">Odynerus spinipes</name>
    <dbReference type="NCBI Taxonomy" id="1348599"/>
    <lineage>
        <taxon>Eukaryota</taxon>
        <taxon>Metazoa</taxon>
        <taxon>Ecdysozoa</taxon>
        <taxon>Arthropoda</taxon>
        <taxon>Hexapoda</taxon>
        <taxon>Insecta</taxon>
        <taxon>Pterygota</taxon>
        <taxon>Neoptera</taxon>
        <taxon>Endopterygota</taxon>
        <taxon>Hymenoptera</taxon>
        <taxon>Apocrita</taxon>
        <taxon>Aculeata</taxon>
        <taxon>Vespoidea</taxon>
        <taxon>Vespidae</taxon>
        <taxon>Eumeninae</taxon>
        <taxon>Odynerus</taxon>
    </lineage>
</organism>
<accession>A0AAD9RRQ8</accession>
<feature type="domain" description="G-protein coupled receptors family 1 profile" evidence="8">
    <location>
        <begin position="81"/>
        <end position="344"/>
    </location>
</feature>
<feature type="transmembrane region" description="Helical" evidence="7">
    <location>
        <begin position="64"/>
        <end position="89"/>
    </location>
</feature>
<dbReference type="PANTHER" id="PTHR46641">
    <property type="entry name" value="FMRFAMIDE RECEPTOR-RELATED"/>
    <property type="match status" value="1"/>
</dbReference>
<feature type="compositionally biased region" description="Polar residues" evidence="6">
    <location>
        <begin position="409"/>
        <end position="427"/>
    </location>
</feature>
<evidence type="ECO:0000256" key="3">
    <source>
        <dbReference type="ARBA" id="ARBA00022692"/>
    </source>
</evidence>
<dbReference type="GO" id="GO:0004930">
    <property type="term" value="F:G protein-coupled receptor activity"/>
    <property type="evidence" value="ECO:0007669"/>
    <property type="project" value="InterPro"/>
</dbReference>
<dbReference type="Gene3D" id="1.20.1070.10">
    <property type="entry name" value="Rhodopsin 7-helix transmembrane proteins"/>
    <property type="match status" value="1"/>
</dbReference>
<feature type="compositionally biased region" description="Low complexity" evidence="6">
    <location>
        <begin position="455"/>
        <end position="467"/>
    </location>
</feature>
<evidence type="ECO:0000256" key="5">
    <source>
        <dbReference type="ARBA" id="ARBA00023136"/>
    </source>
</evidence>
<keyword evidence="3 7" id="KW-0812">Transmembrane</keyword>